<accession>A0A6H3NYW6</accession>
<reference evidence="3" key="1">
    <citation type="journal article" date="2019" name="PLoS Negl. Trop. Dis.">
        <title>Revisiting the worldwide diversity of Leptospira species in the environment.</title>
        <authorList>
            <person name="Vincent A.T."/>
            <person name="Schiettekatte O."/>
            <person name="Bourhy P."/>
            <person name="Veyrier F.J."/>
            <person name="Picardeau M."/>
        </authorList>
    </citation>
    <scope>NUCLEOTIDE SEQUENCE [LARGE SCALE GENOMIC DNA]</scope>
    <source>
        <strain evidence="3">201601109</strain>
    </source>
</reference>
<dbReference type="AlphaFoldDB" id="A0A6H3NYW6"/>
<organism evidence="3 4">
    <name type="scientific">Leptospira bandrabouensis</name>
    <dbReference type="NCBI Taxonomy" id="2484903"/>
    <lineage>
        <taxon>Bacteria</taxon>
        <taxon>Pseudomonadati</taxon>
        <taxon>Spirochaetota</taxon>
        <taxon>Spirochaetia</taxon>
        <taxon>Leptospirales</taxon>
        <taxon>Leptospiraceae</taxon>
        <taxon>Leptospira</taxon>
    </lineage>
</organism>
<sequence length="257" mass="29878">MKYANLKFLLLICLISSSTFSDPSIETVETIPNNTNILKMMRVNTDKDSLLLRESPTTKSKIIMKIENYTYVDVLEIHPETVTINQRKGNWTKILYNEKTGWVFGGYLRDLLKASKNTIDECPKGGISSGIEQSLEKEFGKIGDYLPHKNPLSNESFKNGEYIEAYNLKFKGNILYSHFAEFGHGEIVVVFKNRSFKEVFQRFQKCDSRFETDENLSKTNSLAFDFIDHDEPEVYFWQYFNFYKDGSDTIVTYTWSD</sequence>
<protein>
    <recommendedName>
        <fullName evidence="2">SH3b domain-containing protein</fullName>
    </recommendedName>
</protein>
<comment type="caution">
    <text evidence="3">The sequence shown here is derived from an EMBL/GenBank/DDBJ whole genome shotgun (WGS) entry which is preliminary data.</text>
</comment>
<dbReference type="EMBL" id="RQHU01000003">
    <property type="protein sequence ID" value="TGN16847.1"/>
    <property type="molecule type" value="Genomic_DNA"/>
</dbReference>
<gene>
    <name evidence="3" type="ORF">EHR08_00025</name>
</gene>
<dbReference type="Pfam" id="PF08239">
    <property type="entry name" value="SH3_3"/>
    <property type="match status" value="1"/>
</dbReference>
<dbReference type="Proteomes" id="UP000297649">
    <property type="component" value="Unassembled WGS sequence"/>
</dbReference>
<feature type="domain" description="SH3b" evidence="2">
    <location>
        <begin position="51"/>
        <end position="108"/>
    </location>
</feature>
<evidence type="ECO:0000259" key="2">
    <source>
        <dbReference type="Pfam" id="PF08239"/>
    </source>
</evidence>
<dbReference type="RefSeq" id="WP_135781368.1">
    <property type="nucleotide sequence ID" value="NZ_RQHU01000003.1"/>
</dbReference>
<dbReference type="InterPro" id="IPR003646">
    <property type="entry name" value="SH3-like_bac-type"/>
</dbReference>
<keyword evidence="1" id="KW-0732">Signal</keyword>
<name>A0A6H3NYW6_9LEPT</name>
<evidence type="ECO:0000313" key="4">
    <source>
        <dbReference type="Proteomes" id="UP000297649"/>
    </source>
</evidence>
<evidence type="ECO:0000256" key="1">
    <source>
        <dbReference type="SAM" id="SignalP"/>
    </source>
</evidence>
<feature type="signal peptide" evidence="1">
    <location>
        <begin position="1"/>
        <end position="21"/>
    </location>
</feature>
<dbReference type="Gene3D" id="2.30.30.40">
    <property type="entry name" value="SH3 Domains"/>
    <property type="match status" value="1"/>
</dbReference>
<evidence type="ECO:0000313" key="3">
    <source>
        <dbReference type="EMBL" id="TGN16847.1"/>
    </source>
</evidence>
<keyword evidence="4" id="KW-1185">Reference proteome</keyword>
<proteinExistence type="predicted"/>
<feature type="chain" id="PRO_5026294574" description="SH3b domain-containing protein" evidence="1">
    <location>
        <begin position="22"/>
        <end position="257"/>
    </location>
</feature>